<dbReference type="OrthoDB" id="9761019at2"/>
<evidence type="ECO:0000256" key="4">
    <source>
        <dbReference type="ARBA" id="ARBA00023163"/>
    </source>
</evidence>
<dbReference type="SMART" id="SM00091">
    <property type="entry name" value="PAS"/>
    <property type="match status" value="2"/>
</dbReference>
<dbReference type="InterPro" id="IPR013656">
    <property type="entry name" value="PAS_4"/>
</dbReference>
<dbReference type="InterPro" id="IPR000700">
    <property type="entry name" value="PAS-assoc_C"/>
</dbReference>
<accession>I4C1U9</accession>
<feature type="domain" description="PAC" evidence="9">
    <location>
        <begin position="467"/>
        <end position="530"/>
    </location>
</feature>
<sequence>MKILRKLAFRVAAPILLLVTLFGLVLHLFVADMINFFARERAEEDLKSFSREIFGNCNRCFEELMQSGKLEDPTAVRIKKALTMGDVEDYLEKFRLKGIICQRNDSKSEILMETEEAQELRSAASSANNTNILISRSVAGKHYFAYTFDFQPWGWRILIARDSAAYSSLVERVQQLYWIFSALLFLMTFGLIIVENRLLSRPVNQIIRDLRDGVPPSYTGLVEFEFLSTSIAGMMRTLAEREARLRESENRYRTIFETTGTAIAVSEEDTTISMVNARFEQDTGYSKKEIEGKKCWTELVSEDDLEWMKEIHALRRTNPDAVPVQYEFKLTDKQGTCKHMLLTGGIITGTTQSIVSLIDITDRKREELERRLEREARSAEALRRKNVELAQEIDARKRTEESLRASEERFRVIFEAAEDCFFIKNTKLEYTHANPAYLKLLERPIEEVLGKTDDALALDSHYAERANSLEIRVLEGESFETEHTVTWKGWPISLDIIRFPLRDSSGNTFGICGIARDVSERKAAQDERLAPPSRSYRSAMIQETRRQVVLAAESDSTVLFLGESGTGKDHWARFLHDHSRRSGSSFFSINCAALPPELVESELFGHEAGAFTGARARKRGLLELAEGGTLLLNEIGEMPWALQSKLLTFMDTQSITRVGGETSITVDARILAATNRDLVKEIEKERFRLDLFYRLAVLTITVPPLRERMEDLPRLARELLSRAGERMGLTNLPSLDNAAMSALLDYNWPGNIRELQNVLERALILCDRKKITVMDLGLEKTDSKQPGASRDTEMAILLGRARSFDEAVEETKRALINKALERSRGSIKKAAILLGMTRNSIDHHMRRLGIRK</sequence>
<dbReference type="InterPro" id="IPR003593">
    <property type="entry name" value="AAA+_ATPase"/>
</dbReference>
<keyword evidence="2" id="KW-0067">ATP-binding</keyword>
<dbReference type="InterPro" id="IPR013767">
    <property type="entry name" value="PAS_fold"/>
</dbReference>
<keyword evidence="5" id="KW-0175">Coiled coil</keyword>
<evidence type="ECO:0000256" key="5">
    <source>
        <dbReference type="SAM" id="Coils"/>
    </source>
</evidence>
<dbReference type="PROSITE" id="PS50045">
    <property type="entry name" value="SIGMA54_INTERACT_4"/>
    <property type="match status" value="1"/>
</dbReference>
<dbReference type="EMBL" id="CP003360">
    <property type="protein sequence ID" value="AFM23540.1"/>
    <property type="molecule type" value="Genomic_DNA"/>
</dbReference>
<keyword evidence="1" id="KW-0547">Nucleotide-binding</keyword>
<dbReference type="PROSITE" id="PS00688">
    <property type="entry name" value="SIGMA54_INTERACT_3"/>
    <property type="match status" value="1"/>
</dbReference>
<evidence type="ECO:0000259" key="8">
    <source>
        <dbReference type="PROSITE" id="PS50112"/>
    </source>
</evidence>
<proteinExistence type="predicted"/>
<dbReference type="PANTHER" id="PTHR32071">
    <property type="entry name" value="TRANSCRIPTIONAL REGULATORY PROTEIN"/>
    <property type="match status" value="1"/>
</dbReference>
<dbReference type="InterPro" id="IPR058031">
    <property type="entry name" value="AAA_lid_NorR"/>
</dbReference>
<dbReference type="CDD" id="cd00130">
    <property type="entry name" value="PAS"/>
    <property type="match status" value="2"/>
</dbReference>
<keyword evidence="6" id="KW-0812">Transmembrane</keyword>
<feature type="domain" description="PAS" evidence="8">
    <location>
        <begin position="248"/>
        <end position="321"/>
    </location>
</feature>
<dbReference type="FunFam" id="3.40.50.300:FF:000006">
    <property type="entry name" value="DNA-binding transcriptional regulator NtrC"/>
    <property type="match status" value="1"/>
</dbReference>
<keyword evidence="3" id="KW-0805">Transcription regulation</keyword>
<keyword evidence="6" id="KW-1133">Transmembrane helix</keyword>
<name>I4C1U9_DESTA</name>
<keyword evidence="6" id="KW-0472">Membrane</keyword>
<evidence type="ECO:0000313" key="10">
    <source>
        <dbReference type="EMBL" id="AFM23540.1"/>
    </source>
</evidence>
<reference evidence="11" key="1">
    <citation type="submission" date="2012-06" db="EMBL/GenBank/DDBJ databases">
        <title>Complete sequence of chromosome of Desulfomonile tiedjei DSM 6799.</title>
        <authorList>
            <person name="Lucas S."/>
            <person name="Copeland A."/>
            <person name="Lapidus A."/>
            <person name="Glavina del Rio T."/>
            <person name="Dalin E."/>
            <person name="Tice H."/>
            <person name="Bruce D."/>
            <person name="Goodwin L."/>
            <person name="Pitluck S."/>
            <person name="Peters L."/>
            <person name="Ovchinnikova G."/>
            <person name="Zeytun A."/>
            <person name="Lu M."/>
            <person name="Kyrpides N."/>
            <person name="Mavromatis K."/>
            <person name="Ivanova N."/>
            <person name="Brettin T."/>
            <person name="Detter J.C."/>
            <person name="Han C."/>
            <person name="Larimer F."/>
            <person name="Land M."/>
            <person name="Hauser L."/>
            <person name="Markowitz V."/>
            <person name="Cheng J.-F."/>
            <person name="Hugenholtz P."/>
            <person name="Woyke T."/>
            <person name="Wu D."/>
            <person name="Spring S."/>
            <person name="Schroeder M."/>
            <person name="Brambilla E."/>
            <person name="Klenk H.-P."/>
            <person name="Eisen J.A."/>
        </authorList>
    </citation>
    <scope>NUCLEOTIDE SEQUENCE [LARGE SCALE GENOMIC DNA]</scope>
    <source>
        <strain evidence="11">ATCC 49306 / DSM 6799 / DCB-1</strain>
    </source>
</reference>
<dbReference type="SUPFAM" id="SSF55785">
    <property type="entry name" value="PYP-like sensor domain (PAS domain)"/>
    <property type="match status" value="2"/>
</dbReference>
<dbReference type="InterPro" id="IPR009057">
    <property type="entry name" value="Homeodomain-like_sf"/>
</dbReference>
<dbReference type="HOGENOM" id="CLU_334864_0_0_7"/>
<dbReference type="Gene3D" id="1.10.10.60">
    <property type="entry name" value="Homeodomain-like"/>
    <property type="match status" value="1"/>
</dbReference>
<dbReference type="eggNOG" id="COG3829">
    <property type="taxonomic scope" value="Bacteria"/>
</dbReference>
<dbReference type="InterPro" id="IPR000014">
    <property type="entry name" value="PAS"/>
</dbReference>
<dbReference type="Proteomes" id="UP000006055">
    <property type="component" value="Chromosome"/>
</dbReference>
<evidence type="ECO:0000256" key="6">
    <source>
        <dbReference type="SAM" id="Phobius"/>
    </source>
</evidence>
<dbReference type="PROSITE" id="PS50113">
    <property type="entry name" value="PAC"/>
    <property type="match status" value="1"/>
</dbReference>
<dbReference type="PANTHER" id="PTHR32071:SF57">
    <property type="entry name" value="C4-DICARBOXYLATE TRANSPORT TRANSCRIPTIONAL REGULATORY PROTEIN DCTD"/>
    <property type="match status" value="1"/>
</dbReference>
<dbReference type="Gene3D" id="3.40.50.300">
    <property type="entry name" value="P-loop containing nucleotide triphosphate hydrolases"/>
    <property type="match status" value="1"/>
</dbReference>
<evidence type="ECO:0000313" key="11">
    <source>
        <dbReference type="Proteomes" id="UP000006055"/>
    </source>
</evidence>
<dbReference type="Gene3D" id="1.10.8.60">
    <property type="match status" value="1"/>
</dbReference>
<evidence type="ECO:0000256" key="1">
    <source>
        <dbReference type="ARBA" id="ARBA00022741"/>
    </source>
</evidence>
<evidence type="ECO:0000259" key="9">
    <source>
        <dbReference type="PROSITE" id="PS50113"/>
    </source>
</evidence>
<dbReference type="GO" id="GO:0005524">
    <property type="term" value="F:ATP binding"/>
    <property type="evidence" value="ECO:0007669"/>
    <property type="project" value="UniProtKB-KW"/>
</dbReference>
<dbReference type="PROSITE" id="PS50112">
    <property type="entry name" value="PAS"/>
    <property type="match status" value="2"/>
</dbReference>
<dbReference type="Pfam" id="PF02954">
    <property type="entry name" value="HTH_8"/>
    <property type="match status" value="1"/>
</dbReference>
<dbReference type="GO" id="GO:0006355">
    <property type="term" value="P:regulation of DNA-templated transcription"/>
    <property type="evidence" value="ECO:0007669"/>
    <property type="project" value="InterPro"/>
</dbReference>
<dbReference type="PATRIC" id="fig|706587.4.peg.924"/>
<evidence type="ECO:0000256" key="3">
    <source>
        <dbReference type="ARBA" id="ARBA00023015"/>
    </source>
</evidence>
<dbReference type="RefSeq" id="WP_014808696.1">
    <property type="nucleotide sequence ID" value="NC_018025.1"/>
</dbReference>
<gene>
    <name evidence="10" type="ordered locus">Desti_0816</name>
</gene>
<dbReference type="InterPro" id="IPR027417">
    <property type="entry name" value="P-loop_NTPase"/>
</dbReference>
<dbReference type="STRING" id="706587.Desti_0816"/>
<keyword evidence="11" id="KW-1185">Reference proteome</keyword>
<dbReference type="InterPro" id="IPR025944">
    <property type="entry name" value="Sigma_54_int_dom_CS"/>
</dbReference>
<dbReference type="Gene3D" id="3.30.450.20">
    <property type="entry name" value="PAS domain"/>
    <property type="match status" value="2"/>
</dbReference>
<dbReference type="Pfam" id="PF00158">
    <property type="entry name" value="Sigma54_activat"/>
    <property type="match status" value="1"/>
</dbReference>
<feature type="domain" description="PAS" evidence="8">
    <location>
        <begin position="406"/>
        <end position="452"/>
    </location>
</feature>
<dbReference type="AlphaFoldDB" id="I4C1U9"/>
<dbReference type="CDD" id="cd00009">
    <property type="entry name" value="AAA"/>
    <property type="match status" value="1"/>
</dbReference>
<evidence type="ECO:0000259" key="7">
    <source>
        <dbReference type="PROSITE" id="PS50045"/>
    </source>
</evidence>
<feature type="transmembrane region" description="Helical" evidence="6">
    <location>
        <begin position="7"/>
        <end position="30"/>
    </location>
</feature>
<dbReference type="Pfam" id="PF08448">
    <property type="entry name" value="PAS_4"/>
    <property type="match status" value="1"/>
</dbReference>
<evidence type="ECO:0000256" key="2">
    <source>
        <dbReference type="ARBA" id="ARBA00022840"/>
    </source>
</evidence>
<dbReference type="KEGG" id="dti:Desti_0816"/>
<dbReference type="NCBIfam" id="TIGR00229">
    <property type="entry name" value="sensory_box"/>
    <property type="match status" value="2"/>
</dbReference>
<protein>
    <submittedName>
        <fullName evidence="10">PAS domain S-box</fullName>
    </submittedName>
</protein>
<dbReference type="PRINTS" id="PR01590">
    <property type="entry name" value="HTHFIS"/>
</dbReference>
<dbReference type="Pfam" id="PF00989">
    <property type="entry name" value="PAS"/>
    <property type="match status" value="1"/>
</dbReference>
<feature type="coiled-coil region" evidence="5">
    <location>
        <begin position="358"/>
        <end position="409"/>
    </location>
</feature>
<dbReference type="SMART" id="SM00382">
    <property type="entry name" value="AAA"/>
    <property type="match status" value="1"/>
</dbReference>
<feature type="domain" description="Sigma-54 factor interaction" evidence="7">
    <location>
        <begin position="537"/>
        <end position="764"/>
    </location>
</feature>
<dbReference type="SUPFAM" id="SSF46689">
    <property type="entry name" value="Homeodomain-like"/>
    <property type="match status" value="1"/>
</dbReference>
<dbReference type="SUPFAM" id="SSF52540">
    <property type="entry name" value="P-loop containing nucleoside triphosphate hydrolases"/>
    <property type="match status" value="1"/>
</dbReference>
<dbReference type="InterPro" id="IPR035965">
    <property type="entry name" value="PAS-like_dom_sf"/>
</dbReference>
<keyword evidence="4" id="KW-0804">Transcription</keyword>
<dbReference type="Pfam" id="PF25601">
    <property type="entry name" value="AAA_lid_14"/>
    <property type="match status" value="1"/>
</dbReference>
<dbReference type="GO" id="GO:0043565">
    <property type="term" value="F:sequence-specific DNA binding"/>
    <property type="evidence" value="ECO:0007669"/>
    <property type="project" value="InterPro"/>
</dbReference>
<organism evidence="10 11">
    <name type="scientific">Desulfomonile tiedjei (strain ATCC 49306 / DSM 6799 / DCB-1)</name>
    <dbReference type="NCBI Taxonomy" id="706587"/>
    <lineage>
        <taxon>Bacteria</taxon>
        <taxon>Pseudomonadati</taxon>
        <taxon>Thermodesulfobacteriota</taxon>
        <taxon>Desulfomonilia</taxon>
        <taxon>Desulfomonilales</taxon>
        <taxon>Desulfomonilaceae</taxon>
        <taxon>Desulfomonile</taxon>
    </lineage>
</organism>
<dbReference type="InterPro" id="IPR002197">
    <property type="entry name" value="HTH_Fis"/>
</dbReference>
<dbReference type="InterPro" id="IPR002078">
    <property type="entry name" value="Sigma_54_int"/>
</dbReference>